<accession>A0A7D5TW14</accession>
<keyword evidence="1" id="KW-1133">Transmembrane helix</keyword>
<gene>
    <name evidence="2" type="ORF">HZS54_19350</name>
</gene>
<keyword evidence="1" id="KW-0812">Transmembrane</keyword>
<feature type="transmembrane region" description="Helical" evidence="1">
    <location>
        <begin position="68"/>
        <end position="86"/>
    </location>
</feature>
<protein>
    <submittedName>
        <fullName evidence="2">Uncharacterized protein</fullName>
    </submittedName>
</protein>
<feature type="transmembrane region" description="Helical" evidence="1">
    <location>
        <begin position="46"/>
        <end position="63"/>
    </location>
</feature>
<dbReference type="InterPro" id="IPR055941">
    <property type="entry name" value="DUF7519"/>
</dbReference>
<dbReference type="OrthoDB" id="239876at2157"/>
<feature type="transmembrane region" description="Helical" evidence="1">
    <location>
        <begin position="131"/>
        <end position="150"/>
    </location>
</feature>
<evidence type="ECO:0000313" key="2">
    <source>
        <dbReference type="EMBL" id="QLH83654.1"/>
    </source>
</evidence>
<dbReference type="RefSeq" id="WP_179918696.1">
    <property type="nucleotide sequence ID" value="NZ_CP058909.1"/>
</dbReference>
<dbReference type="GeneID" id="56084793"/>
<feature type="transmembrane region" description="Helical" evidence="1">
    <location>
        <begin position="156"/>
        <end position="175"/>
    </location>
</feature>
<sequence>MSFDIQDEEFNAVEVTHSPARFSSIIAVAAALLAVVTTALVAPLSAPVGLFGLAGVAAGLFVFESERLTIAGTGIVFVGVIAAGFFGDVPEFLLFAALATIISFDLGSNAFSVGRQMSDQTDTQRGEAVHVAATVFVGVMAAGLSYGLYIVPWGSLTVPALTLLLLSALFFIWSIRQ</sequence>
<dbReference type="AlphaFoldDB" id="A0A7D5TW14"/>
<dbReference type="Pfam" id="PF24363">
    <property type="entry name" value="DUF7519"/>
    <property type="match status" value="1"/>
</dbReference>
<feature type="transmembrane region" description="Helical" evidence="1">
    <location>
        <begin position="20"/>
        <end position="40"/>
    </location>
</feature>
<reference evidence="2 3" key="1">
    <citation type="submission" date="2020-07" db="EMBL/GenBank/DDBJ databases">
        <title>Halosimplex litoreum sp. nov. and Halosimplex rubrum sp. nov., isolated from different salt environments.</title>
        <authorList>
            <person name="Cui H."/>
        </authorList>
    </citation>
    <scope>NUCLEOTIDE SEQUENCE [LARGE SCALE GENOMIC DNA]</scope>
    <source>
        <strain evidence="2 3">R2</strain>
    </source>
</reference>
<feature type="transmembrane region" description="Helical" evidence="1">
    <location>
        <begin position="92"/>
        <end position="111"/>
    </location>
</feature>
<dbReference type="Proteomes" id="UP000509346">
    <property type="component" value="Chromosome"/>
</dbReference>
<dbReference type="EMBL" id="CP058909">
    <property type="protein sequence ID" value="QLH83654.1"/>
    <property type="molecule type" value="Genomic_DNA"/>
</dbReference>
<evidence type="ECO:0000313" key="3">
    <source>
        <dbReference type="Proteomes" id="UP000509346"/>
    </source>
</evidence>
<evidence type="ECO:0000256" key="1">
    <source>
        <dbReference type="SAM" id="Phobius"/>
    </source>
</evidence>
<name>A0A7D5TW14_9EURY</name>
<proteinExistence type="predicted"/>
<dbReference type="KEGG" id="hpel:HZS54_19350"/>
<keyword evidence="1" id="KW-0472">Membrane</keyword>
<organism evidence="2 3">
    <name type="scientific">Halosimplex pelagicum</name>
    <dbReference type="NCBI Taxonomy" id="869886"/>
    <lineage>
        <taxon>Archaea</taxon>
        <taxon>Methanobacteriati</taxon>
        <taxon>Methanobacteriota</taxon>
        <taxon>Stenosarchaea group</taxon>
        <taxon>Halobacteria</taxon>
        <taxon>Halobacteriales</taxon>
        <taxon>Haloarculaceae</taxon>
        <taxon>Halosimplex</taxon>
    </lineage>
</organism>
<keyword evidence="3" id="KW-1185">Reference proteome</keyword>